<proteinExistence type="inferred from homology"/>
<dbReference type="Proteomes" id="UP000184092">
    <property type="component" value="Unassembled WGS sequence"/>
</dbReference>
<keyword evidence="4" id="KW-0862">Zinc</keyword>
<protein>
    <submittedName>
        <fullName evidence="8">Predicted Zn-dependent peptidase</fullName>
    </submittedName>
</protein>
<evidence type="ECO:0000313" key="8">
    <source>
        <dbReference type="EMBL" id="SHL89461.1"/>
    </source>
</evidence>
<dbReference type="PANTHER" id="PTHR43690:SF35">
    <property type="entry name" value="NON-CATALYTIC MEMBER OF PEPTIDASE SUBFAMILY M16B-RELATED"/>
    <property type="match status" value="1"/>
</dbReference>
<evidence type="ECO:0000256" key="3">
    <source>
        <dbReference type="ARBA" id="ARBA00022801"/>
    </source>
</evidence>
<dbReference type="Pfam" id="PF00675">
    <property type="entry name" value="Peptidase_M16"/>
    <property type="match status" value="1"/>
</dbReference>
<dbReference type="InterPro" id="IPR011249">
    <property type="entry name" value="Metalloenz_LuxS/M16"/>
</dbReference>
<evidence type="ECO:0000256" key="1">
    <source>
        <dbReference type="ARBA" id="ARBA00007261"/>
    </source>
</evidence>
<reference evidence="9" key="1">
    <citation type="submission" date="2016-11" db="EMBL/GenBank/DDBJ databases">
        <authorList>
            <person name="Varghese N."/>
            <person name="Submissions S."/>
        </authorList>
    </citation>
    <scope>NUCLEOTIDE SEQUENCE [LARGE SCALE GENOMIC DNA]</scope>
    <source>
        <strain evidence="9">CGMCC 1.2749</strain>
    </source>
</reference>
<dbReference type="InterPro" id="IPR007863">
    <property type="entry name" value="Peptidase_M16_C"/>
</dbReference>
<dbReference type="Pfam" id="PF05193">
    <property type="entry name" value="Peptidase_M16_C"/>
    <property type="match status" value="1"/>
</dbReference>
<dbReference type="AlphaFoldDB" id="A0A1M7ECE5"/>
<evidence type="ECO:0000313" key="9">
    <source>
        <dbReference type="Proteomes" id="UP000184092"/>
    </source>
</evidence>
<comment type="similarity">
    <text evidence="1">Belongs to the peptidase M16 family.</text>
</comment>
<dbReference type="InterPro" id="IPR011765">
    <property type="entry name" value="Pept_M16_N"/>
</dbReference>
<evidence type="ECO:0000256" key="2">
    <source>
        <dbReference type="ARBA" id="ARBA00022670"/>
    </source>
</evidence>
<dbReference type="GO" id="GO:0008237">
    <property type="term" value="F:metallopeptidase activity"/>
    <property type="evidence" value="ECO:0007669"/>
    <property type="project" value="UniProtKB-KW"/>
</dbReference>
<evidence type="ECO:0000256" key="4">
    <source>
        <dbReference type="ARBA" id="ARBA00022833"/>
    </source>
</evidence>
<sequence>MKVAITRQSSLKKGIFEVKYFLLSIANKNVIIRMDKLVIMLSNSLMLGGIASAQKIAFVEYDLDNGLHVILHNDPSTPVVVTSVMYHVGSKDETPNRTGFAHFFEHLLFEGTENIKRGEWFKIVTSNGGVNNANTSDDRTYYYEVFPSNNLELALWMESERLMHPVINQIGIDTQNGVIKEEKRSRYDNQPYGNIIGAVKENMFKNHPYRWTTIGSMEHLDAATLEEFQAFNKKFYIPNNAVLVVAGDFENGKAKEWIQKYFGSIQRGKDIKKQTFVEEPITQTIKAKYEDLNIQIPMVVATYRTPSMKTRDSRVLDLISSYLSDGKSSKLYKKIVDEKKMALQIDAVGFSQEDYGMYILYGLPMGMHTSEDVIKEIDEEIVKIQTELISEKDFQKLQNTFDNRFVNKNATLEGIAENLATYYLLYGDINLINTEIELLHSITQEEIRDVAKKYLNPNQRLILDYVPSAVTSPN</sequence>
<dbReference type="InterPro" id="IPR050626">
    <property type="entry name" value="Peptidase_M16"/>
</dbReference>
<dbReference type="GO" id="GO:0006508">
    <property type="term" value="P:proteolysis"/>
    <property type="evidence" value="ECO:0007669"/>
    <property type="project" value="UniProtKB-KW"/>
</dbReference>
<dbReference type="EMBL" id="FRCL01000001">
    <property type="protein sequence ID" value="SHL89461.1"/>
    <property type="molecule type" value="Genomic_DNA"/>
</dbReference>
<feature type="domain" description="Peptidase M16 N-terminal" evidence="6">
    <location>
        <begin position="69"/>
        <end position="213"/>
    </location>
</feature>
<keyword evidence="2" id="KW-0645">Protease</keyword>
<keyword evidence="5" id="KW-0482">Metalloprotease</keyword>
<accession>A0A1M7ECE5</accession>
<name>A0A1M7ECE5_9FLAO</name>
<dbReference type="SUPFAM" id="SSF63411">
    <property type="entry name" value="LuxS/MPP-like metallohydrolase"/>
    <property type="match status" value="2"/>
</dbReference>
<dbReference type="GO" id="GO:0046872">
    <property type="term" value="F:metal ion binding"/>
    <property type="evidence" value="ECO:0007669"/>
    <property type="project" value="InterPro"/>
</dbReference>
<dbReference type="Gene3D" id="3.30.830.10">
    <property type="entry name" value="Metalloenzyme, LuxS/M16 peptidase-like"/>
    <property type="match status" value="2"/>
</dbReference>
<keyword evidence="3" id="KW-0378">Hydrolase</keyword>
<keyword evidence="9" id="KW-1185">Reference proteome</keyword>
<evidence type="ECO:0000259" key="6">
    <source>
        <dbReference type="Pfam" id="PF00675"/>
    </source>
</evidence>
<organism evidence="8 9">
    <name type="scientific">Flavobacterium xinjiangense</name>
    <dbReference type="NCBI Taxonomy" id="178356"/>
    <lineage>
        <taxon>Bacteria</taxon>
        <taxon>Pseudomonadati</taxon>
        <taxon>Bacteroidota</taxon>
        <taxon>Flavobacteriia</taxon>
        <taxon>Flavobacteriales</taxon>
        <taxon>Flavobacteriaceae</taxon>
        <taxon>Flavobacterium</taxon>
    </lineage>
</organism>
<gene>
    <name evidence="8" type="ORF">SAMN05216269_101424</name>
</gene>
<evidence type="ECO:0000256" key="5">
    <source>
        <dbReference type="ARBA" id="ARBA00023049"/>
    </source>
</evidence>
<dbReference type="STRING" id="178356.SAMN05216269_101424"/>
<evidence type="ECO:0000259" key="7">
    <source>
        <dbReference type="Pfam" id="PF05193"/>
    </source>
</evidence>
<dbReference type="PANTHER" id="PTHR43690">
    <property type="entry name" value="NARDILYSIN"/>
    <property type="match status" value="1"/>
</dbReference>
<feature type="domain" description="Peptidase M16 C-terminal" evidence="7">
    <location>
        <begin position="223"/>
        <end position="400"/>
    </location>
</feature>